<dbReference type="Pfam" id="PF20091">
    <property type="entry name" value="Abhydrolase_10"/>
    <property type="match status" value="1"/>
</dbReference>
<protein>
    <recommendedName>
        <fullName evidence="1">Alpha/beta hydrolase domain-containing protein</fullName>
    </recommendedName>
</protein>
<dbReference type="InterPro" id="IPR045394">
    <property type="entry name" value="Abhydrolase_dom"/>
</dbReference>
<evidence type="ECO:0000259" key="1">
    <source>
        <dbReference type="Pfam" id="PF20091"/>
    </source>
</evidence>
<proteinExistence type="predicted"/>
<gene>
    <name evidence="2" type="ORF">METZ01_LOCUS141267</name>
</gene>
<sequence length="366" mass="40922">MNTKVRLYLNHKISFAEGHKFGDSGSYERLSGIVSFALDPEDQSNENIVDLQYAPRNSDGLVEFKADLDILKPTDLNKGNRRILYDVNNRGNRTALTHFNDAPRTSNPITFKDAGNGYLMRQGYTVVFSGWQGDLLPGQELLTAYLPEALENGNPLEGTVRQEFIANEEGVLSMPLSGNKVIRSYEPTDIDGGTLTFRQFETDERQLVPRNEWSFATITTDLTGSLKVSPSPTHLYMESSFRPGGIYELIYKTRGSRVMGLGLVGIRDLVSFLKHEGTDSNGAPNPLAGGIDKSYAYGMSLSARVVRQFVYDGYNVDPSGRKVFDAVYPHVSGAGRLFTNIRFAQVGRYPRQHEEHQWPAERYPFA</sequence>
<dbReference type="EMBL" id="UINC01021254">
    <property type="protein sequence ID" value="SVA88413.1"/>
    <property type="molecule type" value="Genomic_DNA"/>
</dbReference>
<organism evidence="2">
    <name type="scientific">marine metagenome</name>
    <dbReference type="NCBI Taxonomy" id="408172"/>
    <lineage>
        <taxon>unclassified sequences</taxon>
        <taxon>metagenomes</taxon>
        <taxon>ecological metagenomes</taxon>
    </lineage>
</organism>
<evidence type="ECO:0000313" key="2">
    <source>
        <dbReference type="EMBL" id="SVA88413.1"/>
    </source>
</evidence>
<feature type="non-terminal residue" evidence="2">
    <location>
        <position position="366"/>
    </location>
</feature>
<feature type="domain" description="Alpha/beta hydrolase" evidence="1">
    <location>
        <begin position="271"/>
        <end position="335"/>
    </location>
</feature>
<reference evidence="2" key="1">
    <citation type="submission" date="2018-05" db="EMBL/GenBank/DDBJ databases">
        <authorList>
            <person name="Lanie J.A."/>
            <person name="Ng W.-L."/>
            <person name="Kazmierczak K.M."/>
            <person name="Andrzejewski T.M."/>
            <person name="Davidsen T.M."/>
            <person name="Wayne K.J."/>
            <person name="Tettelin H."/>
            <person name="Glass J.I."/>
            <person name="Rusch D."/>
            <person name="Podicherti R."/>
            <person name="Tsui H.-C.T."/>
            <person name="Winkler M.E."/>
        </authorList>
    </citation>
    <scope>NUCLEOTIDE SEQUENCE</scope>
</reference>
<dbReference type="AlphaFoldDB" id="A0A381ZI40"/>
<name>A0A381ZI40_9ZZZZ</name>
<accession>A0A381ZI40</accession>